<evidence type="ECO:0000256" key="2">
    <source>
        <dbReference type="SAM" id="SignalP"/>
    </source>
</evidence>
<name>L1JQZ8_GUITC</name>
<dbReference type="HOGENOM" id="CLU_633792_0_0_1"/>
<dbReference type="KEGG" id="gtt:GUITHDRAFT_134962"/>
<sequence length="433" mass="49442">MRMAGVAMMWLVATGMAMKEEPMKKEPMKEMAMKEEPMLRLRGGGKKTTEANADDHSGDSDTKHSTWQAAFRRSYGSFGEGMTNKFRNSAELAKIFHEKLSSHEGSDDASGTGDGEASTMKMKDVDEEASSQHRSDAKQHAKKKTKRKELKGASKPGKRKNRDMEDSTSEDEVDDESLEDDGRSSQSLRGDEEESELESKKKRIAELMQEIENLRKLKEQKIIEKKIGNAQPNKEADAKMARLERGASKRKDSMSCSEGEEEQEDEDDDDDDDDENEDPELESLIQQQTSQTSAAFATLAWQTEDFIGTELPPPPMQDDDFKEQSAVKIVSNLPERERPFRCMYDGSYFATAQEMLDHIEKQRVRVFNRLKPGDDTFFPRSRMQFQIEKAETNQRKTEEHRQRMKELAAVRKASKGKWKPDSQRLREDSAINK</sequence>
<feature type="compositionally biased region" description="Acidic residues" evidence="1">
    <location>
        <begin position="258"/>
        <end position="281"/>
    </location>
</feature>
<feature type="region of interest" description="Disordered" evidence="1">
    <location>
        <begin position="388"/>
        <end position="433"/>
    </location>
</feature>
<dbReference type="RefSeq" id="XP_005837837.1">
    <property type="nucleotide sequence ID" value="XM_005837780.1"/>
</dbReference>
<keyword evidence="5" id="KW-1185">Reference proteome</keyword>
<dbReference type="OrthoDB" id="10687224at2759"/>
<dbReference type="Proteomes" id="UP000011087">
    <property type="component" value="Unassembled WGS sequence"/>
</dbReference>
<dbReference type="AlphaFoldDB" id="L1JQZ8"/>
<dbReference type="PaxDb" id="55529-EKX50857"/>
<feature type="compositionally biased region" description="Basic and acidic residues" evidence="1">
    <location>
        <begin position="47"/>
        <end position="64"/>
    </location>
</feature>
<feature type="compositionally biased region" description="Basic and acidic residues" evidence="1">
    <location>
        <begin position="418"/>
        <end position="433"/>
    </location>
</feature>
<feature type="chain" id="PRO_5008771649" evidence="2">
    <location>
        <begin position="18"/>
        <end position="433"/>
    </location>
</feature>
<evidence type="ECO:0000313" key="5">
    <source>
        <dbReference type="Proteomes" id="UP000011087"/>
    </source>
</evidence>
<feature type="region of interest" description="Disordered" evidence="1">
    <location>
        <begin position="100"/>
        <end position="201"/>
    </location>
</feature>
<reference evidence="3 5" key="1">
    <citation type="journal article" date="2012" name="Nature">
        <title>Algal genomes reveal evolutionary mosaicism and the fate of nucleomorphs.</title>
        <authorList>
            <consortium name="DOE Joint Genome Institute"/>
            <person name="Curtis B.A."/>
            <person name="Tanifuji G."/>
            <person name="Burki F."/>
            <person name="Gruber A."/>
            <person name="Irimia M."/>
            <person name="Maruyama S."/>
            <person name="Arias M.C."/>
            <person name="Ball S.G."/>
            <person name="Gile G.H."/>
            <person name="Hirakawa Y."/>
            <person name="Hopkins J.F."/>
            <person name="Kuo A."/>
            <person name="Rensing S.A."/>
            <person name="Schmutz J."/>
            <person name="Symeonidi A."/>
            <person name="Elias M."/>
            <person name="Eveleigh R.J."/>
            <person name="Herman E.K."/>
            <person name="Klute M.J."/>
            <person name="Nakayama T."/>
            <person name="Obornik M."/>
            <person name="Reyes-Prieto A."/>
            <person name="Armbrust E.V."/>
            <person name="Aves S.J."/>
            <person name="Beiko R.G."/>
            <person name="Coutinho P."/>
            <person name="Dacks J.B."/>
            <person name="Durnford D.G."/>
            <person name="Fast N.M."/>
            <person name="Green B.R."/>
            <person name="Grisdale C.J."/>
            <person name="Hempel F."/>
            <person name="Henrissat B."/>
            <person name="Hoppner M.P."/>
            <person name="Ishida K."/>
            <person name="Kim E."/>
            <person name="Koreny L."/>
            <person name="Kroth P.G."/>
            <person name="Liu Y."/>
            <person name="Malik S.B."/>
            <person name="Maier U.G."/>
            <person name="McRose D."/>
            <person name="Mock T."/>
            <person name="Neilson J.A."/>
            <person name="Onodera N.T."/>
            <person name="Poole A.M."/>
            <person name="Pritham E.J."/>
            <person name="Richards T.A."/>
            <person name="Rocap G."/>
            <person name="Roy S.W."/>
            <person name="Sarai C."/>
            <person name="Schaack S."/>
            <person name="Shirato S."/>
            <person name="Slamovits C.H."/>
            <person name="Spencer D.F."/>
            <person name="Suzuki S."/>
            <person name="Worden A.Z."/>
            <person name="Zauner S."/>
            <person name="Barry K."/>
            <person name="Bell C."/>
            <person name="Bharti A.K."/>
            <person name="Crow J.A."/>
            <person name="Grimwood J."/>
            <person name="Kramer R."/>
            <person name="Lindquist E."/>
            <person name="Lucas S."/>
            <person name="Salamov A."/>
            <person name="McFadden G.I."/>
            <person name="Lane C.E."/>
            <person name="Keeling P.J."/>
            <person name="Gray M.W."/>
            <person name="Grigoriev I.V."/>
            <person name="Archibald J.M."/>
        </authorList>
    </citation>
    <scope>NUCLEOTIDE SEQUENCE</scope>
    <source>
        <strain evidence="3 5">CCMP2712</strain>
    </source>
</reference>
<organism evidence="3">
    <name type="scientific">Guillardia theta (strain CCMP2712)</name>
    <name type="common">Cryptophyte</name>
    <dbReference type="NCBI Taxonomy" id="905079"/>
    <lineage>
        <taxon>Eukaryota</taxon>
        <taxon>Cryptophyceae</taxon>
        <taxon>Pyrenomonadales</taxon>
        <taxon>Geminigeraceae</taxon>
        <taxon>Guillardia</taxon>
    </lineage>
</organism>
<feature type="compositionally biased region" description="Basic and acidic residues" evidence="1">
    <location>
        <begin position="388"/>
        <end position="409"/>
    </location>
</feature>
<dbReference type="EMBL" id="JH992977">
    <property type="protein sequence ID" value="EKX50857.1"/>
    <property type="molecule type" value="Genomic_DNA"/>
</dbReference>
<keyword evidence="2" id="KW-0732">Signal</keyword>
<evidence type="ECO:0000313" key="4">
    <source>
        <dbReference type="EnsemblProtists" id="EKX50857"/>
    </source>
</evidence>
<reference evidence="5" key="2">
    <citation type="submission" date="2012-11" db="EMBL/GenBank/DDBJ databases">
        <authorList>
            <person name="Kuo A."/>
            <person name="Curtis B.A."/>
            <person name="Tanifuji G."/>
            <person name="Burki F."/>
            <person name="Gruber A."/>
            <person name="Irimia M."/>
            <person name="Maruyama S."/>
            <person name="Arias M.C."/>
            <person name="Ball S.G."/>
            <person name="Gile G.H."/>
            <person name="Hirakawa Y."/>
            <person name="Hopkins J.F."/>
            <person name="Rensing S.A."/>
            <person name="Schmutz J."/>
            <person name="Symeonidi A."/>
            <person name="Elias M."/>
            <person name="Eveleigh R.J."/>
            <person name="Herman E.K."/>
            <person name="Klute M.J."/>
            <person name="Nakayama T."/>
            <person name="Obornik M."/>
            <person name="Reyes-Prieto A."/>
            <person name="Armbrust E.V."/>
            <person name="Aves S.J."/>
            <person name="Beiko R.G."/>
            <person name="Coutinho P."/>
            <person name="Dacks J.B."/>
            <person name="Durnford D.G."/>
            <person name="Fast N.M."/>
            <person name="Green B.R."/>
            <person name="Grisdale C."/>
            <person name="Hempe F."/>
            <person name="Henrissat B."/>
            <person name="Hoppner M.P."/>
            <person name="Ishida K.-I."/>
            <person name="Kim E."/>
            <person name="Koreny L."/>
            <person name="Kroth P.G."/>
            <person name="Liu Y."/>
            <person name="Malik S.-B."/>
            <person name="Maier U.G."/>
            <person name="McRose D."/>
            <person name="Mock T."/>
            <person name="Neilson J.A."/>
            <person name="Onodera N.T."/>
            <person name="Poole A.M."/>
            <person name="Pritham E.J."/>
            <person name="Richards T.A."/>
            <person name="Rocap G."/>
            <person name="Roy S.W."/>
            <person name="Sarai C."/>
            <person name="Schaack S."/>
            <person name="Shirato S."/>
            <person name="Slamovits C.H."/>
            <person name="Spencer D.F."/>
            <person name="Suzuki S."/>
            <person name="Worden A.Z."/>
            <person name="Zauner S."/>
            <person name="Barry K."/>
            <person name="Bell C."/>
            <person name="Bharti A.K."/>
            <person name="Crow J.A."/>
            <person name="Grimwood J."/>
            <person name="Kramer R."/>
            <person name="Lindquist E."/>
            <person name="Lucas S."/>
            <person name="Salamov A."/>
            <person name="McFadden G.I."/>
            <person name="Lane C.E."/>
            <person name="Keeling P.J."/>
            <person name="Gray M.W."/>
            <person name="Grigoriev I.V."/>
            <person name="Archibald J.M."/>
        </authorList>
    </citation>
    <scope>NUCLEOTIDE SEQUENCE</scope>
    <source>
        <strain evidence="5">CCMP2712</strain>
    </source>
</reference>
<evidence type="ECO:0000256" key="1">
    <source>
        <dbReference type="SAM" id="MobiDB-lite"/>
    </source>
</evidence>
<feature type="compositionally biased region" description="Low complexity" evidence="1">
    <location>
        <begin position="282"/>
        <end position="297"/>
    </location>
</feature>
<gene>
    <name evidence="3" type="ORF">GUITHDRAFT_134962</name>
</gene>
<accession>L1JQZ8</accession>
<dbReference type="GeneID" id="17307512"/>
<feature type="compositionally biased region" description="Basic and acidic residues" evidence="1">
    <location>
        <begin position="234"/>
        <end position="253"/>
    </location>
</feature>
<feature type="region of interest" description="Disordered" evidence="1">
    <location>
        <begin position="25"/>
        <end position="67"/>
    </location>
</feature>
<proteinExistence type="predicted"/>
<reference evidence="4" key="3">
    <citation type="submission" date="2016-03" db="UniProtKB">
        <authorList>
            <consortium name="EnsemblProtists"/>
        </authorList>
    </citation>
    <scope>IDENTIFICATION</scope>
</reference>
<protein>
    <submittedName>
        <fullName evidence="3 4">Uncharacterized protein</fullName>
    </submittedName>
</protein>
<dbReference type="EnsemblProtists" id="EKX50857">
    <property type="protein sequence ID" value="EKX50857"/>
    <property type="gene ID" value="GUITHDRAFT_134962"/>
</dbReference>
<feature type="compositionally biased region" description="Basic residues" evidence="1">
    <location>
        <begin position="140"/>
        <end position="149"/>
    </location>
</feature>
<feature type="compositionally biased region" description="Acidic residues" evidence="1">
    <location>
        <begin position="166"/>
        <end position="179"/>
    </location>
</feature>
<feature type="signal peptide" evidence="2">
    <location>
        <begin position="1"/>
        <end position="17"/>
    </location>
</feature>
<feature type="region of interest" description="Disordered" evidence="1">
    <location>
        <begin position="224"/>
        <end position="297"/>
    </location>
</feature>
<feature type="compositionally biased region" description="Basic and acidic residues" evidence="1">
    <location>
        <begin position="25"/>
        <end position="39"/>
    </location>
</feature>
<evidence type="ECO:0000313" key="3">
    <source>
        <dbReference type="EMBL" id="EKX50857.1"/>
    </source>
</evidence>
<feature type="compositionally biased region" description="Basic and acidic residues" evidence="1">
    <location>
        <begin position="130"/>
        <end position="139"/>
    </location>
</feature>